<dbReference type="CDD" id="cd20301">
    <property type="entry name" value="cupin_ChrR"/>
    <property type="match status" value="1"/>
</dbReference>
<sequence length="228" mass="24878">MIRHHPDKNLLLEYASGSLARGPSLVMAAHVQMCPDCRSQYHTLNSLGGALLSQSPAQPLQANAFECLMTRIDQIPDKNGRQVKSDSDASQATKKDPAFDNLPRVLCKLLAKNPAHSWKNVSRALQVCRVRTGQGDYEVSFHRLRSGAKLPEHDHRGQEFAVVLNGSFSDHYGIYGAGDFVFRGPGQIHRPIATQDKDCLCFSAVAAPVAITGISGLLLNPLIPFRPG</sequence>
<reference evidence="3 4" key="1">
    <citation type="submission" date="2024-08" db="EMBL/GenBank/DDBJ databases">
        <authorList>
            <person name="Ishaq N."/>
        </authorList>
    </citation>
    <scope>NUCLEOTIDE SEQUENCE [LARGE SCALE GENOMIC DNA]</scope>
    <source>
        <strain evidence="3 4">DSM 18651</strain>
    </source>
</reference>
<gene>
    <name evidence="3" type="ORF">ACCI49_04750</name>
</gene>
<dbReference type="Gene3D" id="1.10.10.1320">
    <property type="entry name" value="Anti-sigma factor, zinc-finger domain"/>
    <property type="match status" value="1"/>
</dbReference>
<dbReference type="RefSeq" id="WP_371837829.1">
    <property type="nucleotide sequence ID" value="NZ_JBGMEK010000006.1"/>
</dbReference>
<proteinExistence type="predicted"/>
<dbReference type="InterPro" id="IPR011051">
    <property type="entry name" value="RmlC_Cupin_sf"/>
</dbReference>
<evidence type="ECO:0000259" key="2">
    <source>
        <dbReference type="Pfam" id="PF12973"/>
    </source>
</evidence>
<dbReference type="Pfam" id="PF12973">
    <property type="entry name" value="Cupin_7"/>
    <property type="match status" value="1"/>
</dbReference>
<dbReference type="Proteomes" id="UP001569428">
    <property type="component" value="Unassembled WGS sequence"/>
</dbReference>
<dbReference type="NCBIfam" id="TIGR02451">
    <property type="entry name" value="anti_sig_ChrR"/>
    <property type="match status" value="1"/>
</dbReference>
<evidence type="ECO:0000256" key="1">
    <source>
        <dbReference type="SAM" id="MobiDB-lite"/>
    </source>
</evidence>
<feature type="domain" description="ChrR-like cupin" evidence="2">
    <location>
        <begin position="116"/>
        <end position="204"/>
    </location>
</feature>
<dbReference type="InterPro" id="IPR012807">
    <property type="entry name" value="Anti-sigma_ChrR"/>
</dbReference>
<organism evidence="3 4">
    <name type="scientific">Microbulbifer epialgicus</name>
    <dbReference type="NCBI Taxonomy" id="393907"/>
    <lineage>
        <taxon>Bacteria</taxon>
        <taxon>Pseudomonadati</taxon>
        <taxon>Pseudomonadota</taxon>
        <taxon>Gammaproteobacteria</taxon>
        <taxon>Cellvibrionales</taxon>
        <taxon>Microbulbiferaceae</taxon>
        <taxon>Microbulbifer</taxon>
    </lineage>
</organism>
<evidence type="ECO:0000313" key="3">
    <source>
        <dbReference type="EMBL" id="MFA0810221.1"/>
    </source>
</evidence>
<feature type="region of interest" description="Disordered" evidence="1">
    <location>
        <begin position="76"/>
        <end position="96"/>
    </location>
</feature>
<evidence type="ECO:0000313" key="4">
    <source>
        <dbReference type="Proteomes" id="UP001569428"/>
    </source>
</evidence>
<dbReference type="InterPro" id="IPR041916">
    <property type="entry name" value="Anti_sigma_zinc_sf"/>
</dbReference>
<accession>A0ABV4NVS5</accession>
<dbReference type="InterPro" id="IPR014710">
    <property type="entry name" value="RmlC-like_jellyroll"/>
</dbReference>
<dbReference type="EMBL" id="JBGMEK010000006">
    <property type="protein sequence ID" value="MFA0810221.1"/>
    <property type="molecule type" value="Genomic_DNA"/>
</dbReference>
<keyword evidence="4" id="KW-1185">Reference proteome</keyword>
<dbReference type="Gene3D" id="2.60.120.10">
    <property type="entry name" value="Jelly Rolls"/>
    <property type="match status" value="1"/>
</dbReference>
<dbReference type="SUPFAM" id="SSF51182">
    <property type="entry name" value="RmlC-like cupins"/>
    <property type="match status" value="1"/>
</dbReference>
<comment type="caution">
    <text evidence="3">The sequence shown here is derived from an EMBL/GenBank/DDBJ whole genome shotgun (WGS) entry which is preliminary data.</text>
</comment>
<name>A0ABV4NVS5_9GAMM</name>
<dbReference type="InterPro" id="IPR025979">
    <property type="entry name" value="ChrR-like_cupin_dom"/>
</dbReference>
<protein>
    <submittedName>
        <fullName evidence="3">ChrR family anti-sigma-E factor</fullName>
    </submittedName>
</protein>